<name>A0AAD7VF63_QUISA</name>
<reference evidence="3" key="1">
    <citation type="journal article" date="2023" name="Science">
        <title>Elucidation of the pathway for biosynthesis of saponin adjuvants from the soapbark tree.</title>
        <authorList>
            <person name="Reed J."/>
            <person name="Orme A."/>
            <person name="El-Demerdash A."/>
            <person name="Owen C."/>
            <person name="Martin L.B.B."/>
            <person name="Misra R.C."/>
            <person name="Kikuchi S."/>
            <person name="Rejzek M."/>
            <person name="Martin A.C."/>
            <person name="Harkess A."/>
            <person name="Leebens-Mack J."/>
            <person name="Louveau T."/>
            <person name="Stephenson M.J."/>
            <person name="Osbourn A."/>
        </authorList>
    </citation>
    <scope>NUCLEOTIDE SEQUENCE</scope>
    <source>
        <strain evidence="3">S10</strain>
    </source>
</reference>
<dbReference type="InterPro" id="IPR059024">
    <property type="entry name" value="SYNRG_C"/>
</dbReference>
<protein>
    <submittedName>
        <fullName evidence="3">Nucleolar GTPase</fullName>
    </submittedName>
</protein>
<dbReference type="Proteomes" id="UP001163823">
    <property type="component" value="Chromosome 4"/>
</dbReference>
<feature type="compositionally biased region" description="Polar residues" evidence="1">
    <location>
        <begin position="212"/>
        <end position="222"/>
    </location>
</feature>
<feature type="region of interest" description="Disordered" evidence="1">
    <location>
        <begin position="87"/>
        <end position="109"/>
    </location>
</feature>
<dbReference type="Pfam" id="PF25999">
    <property type="entry name" value="SYNRG_C"/>
    <property type="match status" value="1"/>
</dbReference>
<dbReference type="AlphaFoldDB" id="A0AAD7VF63"/>
<evidence type="ECO:0000313" key="4">
    <source>
        <dbReference type="Proteomes" id="UP001163823"/>
    </source>
</evidence>
<feature type="compositionally biased region" description="Acidic residues" evidence="1">
    <location>
        <begin position="226"/>
        <end position="236"/>
    </location>
</feature>
<feature type="region of interest" description="Disordered" evidence="1">
    <location>
        <begin position="174"/>
        <end position="236"/>
    </location>
</feature>
<sequence length="927" mass="102332">MADNQAEDDDDESFGDYKFVPYPNHVVNSKKIEDDWGDFIHHSNHINGGFELSNGLSHTQLPSKPSETSIPIDLFAVSVDHTEKYSSHEAELSRVQVEPSPTAVEKSNWAKPQGALPLSIFGEMEEEEEPSTGDLAFSNDANFFSSKNGDSVKSGSQSNKSIQINDLLENLYNQSPPVKAENGPNSIFGEPDKKLSGANSSNGNSSIRSIDVPNSDTNGLNSDTVEGNEDVDDDEDDGWEFKVAESEIRIENGNSKVDEKKQETVEGAGHAFGFSNGAQSPSNLFDSSHWISQKSGQWDLGFEFNQSSVSQDGITSNSQDGLTGLNANFWENAFQEPGSKHKSETTKVADISPTSVGALVSNGGGPRGSSDSSIELDKISNKSGEWDFDFNFDPSSKGEQGTLSESCFKNKQDENVKTFDTSPINEITNSDIELGEFKDAFIDIGLKHEGGPVIGDISPLDGVASGPSGKLEREIRLENHRDTLSFGMELTNEYGDEKLRTNDPFVHQDVSNNAPSSYPRNSIKVNNDDDDDSWEFKDANYSTNYTPKAIEDGLQTSPIILDSNLGNVDDDDFEGNSWEFKDTFSGTRSQDQASISGNSSEQLTTKLELVDYVDFYCKFKDELCYGALCHIDNLKKAQGIAALSSDHAKVKAIDVEIQEVSDILHQDDVISKDQLENHSPRNMCLNELVEVLKEPKFQFIESEYQLASKLSMAEKDLRCTIELLKHAASTLRILKLRSSQEQSNYLTTWSNIVSICSQELKHGAFIWKQSLGKNIHKKILSTQQGKQYILALGEIYRVVEVIGASAKLYNPWILLSGSVLLALLNECYIIWSSSKLDEALQSIQDPSSFEDEEYSRVLLESIKYIHDLDEHALQSNVISGQEPSCQLSGLPAGLVPGLKMVVWNGKHYFLKLANLWANLVSSDPPKL</sequence>
<organism evidence="3 4">
    <name type="scientific">Quillaja saponaria</name>
    <name type="common">Soap bark tree</name>
    <dbReference type="NCBI Taxonomy" id="32244"/>
    <lineage>
        <taxon>Eukaryota</taxon>
        <taxon>Viridiplantae</taxon>
        <taxon>Streptophyta</taxon>
        <taxon>Embryophyta</taxon>
        <taxon>Tracheophyta</taxon>
        <taxon>Spermatophyta</taxon>
        <taxon>Magnoliopsida</taxon>
        <taxon>eudicotyledons</taxon>
        <taxon>Gunneridae</taxon>
        <taxon>Pentapetalae</taxon>
        <taxon>rosids</taxon>
        <taxon>fabids</taxon>
        <taxon>Fabales</taxon>
        <taxon>Quillajaceae</taxon>
        <taxon>Quillaja</taxon>
    </lineage>
</organism>
<evidence type="ECO:0000313" key="3">
    <source>
        <dbReference type="EMBL" id="KAJ7973374.1"/>
    </source>
</evidence>
<evidence type="ECO:0000256" key="1">
    <source>
        <dbReference type="SAM" id="MobiDB-lite"/>
    </source>
</evidence>
<comment type="caution">
    <text evidence="3">The sequence shown here is derived from an EMBL/GenBank/DDBJ whole genome shotgun (WGS) entry which is preliminary data.</text>
</comment>
<evidence type="ECO:0000259" key="2">
    <source>
        <dbReference type="Pfam" id="PF25999"/>
    </source>
</evidence>
<proteinExistence type="predicted"/>
<dbReference type="PANTHER" id="PTHR35701:SF1">
    <property type="entry name" value="OS11G0148400 PROTEIN"/>
    <property type="match status" value="1"/>
</dbReference>
<feature type="domain" description="Synergin gamma C-terminal" evidence="2">
    <location>
        <begin position="739"/>
        <end position="927"/>
    </location>
</feature>
<feature type="region of interest" description="Disordered" evidence="1">
    <location>
        <begin position="244"/>
        <end position="263"/>
    </location>
</feature>
<dbReference type="KEGG" id="qsa:O6P43_011122"/>
<feature type="compositionally biased region" description="Low complexity" evidence="1">
    <location>
        <begin position="196"/>
        <end position="206"/>
    </location>
</feature>
<dbReference type="PANTHER" id="PTHR35701">
    <property type="entry name" value="OS11G0148400 PROTEIN"/>
    <property type="match status" value="1"/>
</dbReference>
<accession>A0AAD7VF63</accession>
<feature type="region of interest" description="Disordered" evidence="1">
    <location>
        <begin position="355"/>
        <end position="374"/>
    </location>
</feature>
<keyword evidence="4" id="KW-1185">Reference proteome</keyword>
<dbReference type="EMBL" id="JARAOO010000004">
    <property type="protein sequence ID" value="KAJ7973374.1"/>
    <property type="molecule type" value="Genomic_DNA"/>
</dbReference>
<gene>
    <name evidence="3" type="ORF">O6P43_011122</name>
</gene>